<accession>A0A1Y4QWC9</accession>
<dbReference type="Proteomes" id="UP000196074">
    <property type="component" value="Unassembled WGS sequence"/>
</dbReference>
<dbReference type="InterPro" id="IPR009577">
    <property type="entry name" value="Sm_multidrug_ex"/>
</dbReference>
<organism evidence="1 2">
    <name type="scientific">Enterococcus cecorum</name>
    <dbReference type="NCBI Taxonomy" id="44008"/>
    <lineage>
        <taxon>Bacteria</taxon>
        <taxon>Bacillati</taxon>
        <taxon>Bacillota</taxon>
        <taxon>Bacilli</taxon>
        <taxon>Lactobacillales</taxon>
        <taxon>Enterococcaceae</taxon>
        <taxon>Enterococcus</taxon>
    </lineage>
</organism>
<dbReference type="AlphaFoldDB" id="A0A1Y4QWC9"/>
<evidence type="ECO:0000313" key="2">
    <source>
        <dbReference type="Proteomes" id="UP000196074"/>
    </source>
</evidence>
<dbReference type="Pfam" id="PF06695">
    <property type="entry name" value="Sm_multidrug_ex"/>
    <property type="match status" value="1"/>
</dbReference>
<proteinExistence type="predicted"/>
<protein>
    <submittedName>
        <fullName evidence="1">Uncharacterized protein</fullName>
    </submittedName>
</protein>
<comment type="caution">
    <text evidence="1">The sequence shown here is derived from an EMBL/GenBank/DDBJ whole genome shotgun (WGS) entry which is preliminary data.</text>
</comment>
<gene>
    <name evidence="1" type="ORF">B5E88_09555</name>
</gene>
<dbReference type="PANTHER" id="PTHR36007">
    <property type="entry name" value="TRANSPORT PROTEIN-RELATED"/>
    <property type="match status" value="1"/>
</dbReference>
<evidence type="ECO:0000313" key="1">
    <source>
        <dbReference type="EMBL" id="OUQ09597.1"/>
    </source>
</evidence>
<dbReference type="EMBL" id="NFLC01000020">
    <property type="protein sequence ID" value="OUQ09597.1"/>
    <property type="molecule type" value="Genomic_DNA"/>
</dbReference>
<dbReference type="PANTHER" id="PTHR36007:SF2">
    <property type="entry name" value="TRANSPORT PROTEIN-RELATED"/>
    <property type="match status" value="1"/>
</dbReference>
<name>A0A1Y4QWC9_9ENTE</name>
<sequence length="167" mass="18010">MVQSVIDTLKHVLSPEIIIFIISLLPILELRGGLIAASLLGVPWLKASIICVIANFIPIPFIILFIEKILDYLSVKGPIKKFAKAITEKGRRKGKELTEKYPNSVLLGIYLFVAIPLPGTGAWTGALIAALLGLSPKKCILPIGLGIITACCIMLSLTYLLPGVFGF</sequence>
<dbReference type="GeneID" id="60871466"/>
<dbReference type="RefSeq" id="WP_016251972.1">
    <property type="nucleotide sequence ID" value="NZ_AP035890.1"/>
</dbReference>
<reference evidence="2" key="1">
    <citation type="submission" date="2017-04" db="EMBL/GenBank/DDBJ databases">
        <title>Function of individual gut microbiota members based on whole genome sequencing of pure cultures obtained from chicken caecum.</title>
        <authorList>
            <person name="Medvecky M."/>
            <person name="Cejkova D."/>
            <person name="Polansky O."/>
            <person name="Karasova D."/>
            <person name="Kubasova T."/>
            <person name="Cizek A."/>
            <person name="Rychlik I."/>
        </authorList>
    </citation>
    <scope>NUCLEOTIDE SEQUENCE [LARGE SCALE GENOMIC DNA]</scope>
    <source>
        <strain evidence="2">An144</strain>
    </source>
</reference>